<dbReference type="GO" id="GO:0030431">
    <property type="term" value="P:sleep"/>
    <property type="evidence" value="ECO:0007669"/>
    <property type="project" value="InterPro"/>
</dbReference>
<dbReference type="Proteomes" id="UP000271087">
    <property type="component" value="Unassembled WGS sequence"/>
</dbReference>
<evidence type="ECO:0000256" key="3">
    <source>
        <dbReference type="SAM" id="Phobius"/>
    </source>
</evidence>
<protein>
    <submittedName>
        <fullName evidence="6">Protein sleepless</fullName>
    </submittedName>
</protein>
<reference evidence="6" key="1">
    <citation type="submission" date="2016-06" db="UniProtKB">
        <authorList>
            <consortium name="WormBaseParasite"/>
        </authorList>
    </citation>
    <scope>IDENTIFICATION</scope>
</reference>
<dbReference type="PANTHER" id="PTHR38332:SF1">
    <property type="entry name" value="RE49668P"/>
    <property type="match status" value="1"/>
</dbReference>
<dbReference type="EMBL" id="UYRW01001489">
    <property type="protein sequence ID" value="VDK77913.1"/>
    <property type="molecule type" value="Genomic_DNA"/>
</dbReference>
<dbReference type="InterPro" id="IPR031424">
    <property type="entry name" value="QVR-like"/>
</dbReference>
<evidence type="ECO:0000313" key="4">
    <source>
        <dbReference type="EMBL" id="VDK77913.1"/>
    </source>
</evidence>
<evidence type="ECO:0000256" key="1">
    <source>
        <dbReference type="ARBA" id="ARBA00022729"/>
    </source>
</evidence>
<evidence type="ECO:0000256" key="2">
    <source>
        <dbReference type="ARBA" id="ARBA00023180"/>
    </source>
</evidence>
<keyword evidence="2" id="KW-0325">Glycoprotein</keyword>
<evidence type="ECO:0000313" key="5">
    <source>
        <dbReference type="Proteomes" id="UP000271087"/>
    </source>
</evidence>
<dbReference type="GO" id="GO:0032222">
    <property type="term" value="P:regulation of synaptic transmission, cholinergic"/>
    <property type="evidence" value="ECO:0007669"/>
    <property type="project" value="InterPro"/>
</dbReference>
<keyword evidence="1" id="KW-0732">Signal</keyword>
<keyword evidence="3" id="KW-1133">Transmembrane helix</keyword>
<sequence>MAPCINSSVDKPIRKIGQFFFIIMMLIMQEVDSIGCFVCFSFNKSDPSCEDTFNSTIFLQKESIAIDDSNYHYPCWAFKKKSQGLFPADHCIKVNGRRLDDESQTMIIRTCALDSGTFTADTEIVRISHCGQFKYKGYHYSGCVLSCDTDGCNSASRMDIHLYVTYMVPIIVVIFASVHY</sequence>
<dbReference type="Pfam" id="PF17064">
    <property type="entry name" value="QVR"/>
    <property type="match status" value="1"/>
</dbReference>
<name>A0A182EBT1_ONCOC</name>
<dbReference type="OrthoDB" id="428346at2759"/>
<keyword evidence="3" id="KW-0472">Membrane</keyword>
<organism evidence="6">
    <name type="scientific">Onchocerca ochengi</name>
    <name type="common">Filarial nematode worm</name>
    <dbReference type="NCBI Taxonomy" id="42157"/>
    <lineage>
        <taxon>Eukaryota</taxon>
        <taxon>Metazoa</taxon>
        <taxon>Ecdysozoa</taxon>
        <taxon>Nematoda</taxon>
        <taxon>Chromadorea</taxon>
        <taxon>Rhabditida</taxon>
        <taxon>Spirurina</taxon>
        <taxon>Spiruromorpha</taxon>
        <taxon>Filarioidea</taxon>
        <taxon>Onchocercidae</taxon>
        <taxon>Onchocerca</taxon>
    </lineage>
</organism>
<evidence type="ECO:0000313" key="6">
    <source>
        <dbReference type="WBParaSite" id="nOo.2.0.1.t05519-RA"/>
    </source>
</evidence>
<keyword evidence="5" id="KW-1185">Reference proteome</keyword>
<proteinExistence type="predicted"/>
<reference evidence="4 5" key="2">
    <citation type="submission" date="2018-08" db="EMBL/GenBank/DDBJ databases">
        <authorList>
            <person name="Laetsch R D."/>
            <person name="Stevens L."/>
            <person name="Kumar S."/>
            <person name="Blaxter L. M."/>
        </authorList>
    </citation>
    <scope>NUCLEOTIDE SEQUENCE [LARGE SCALE GENOMIC DNA]</scope>
</reference>
<dbReference type="AlphaFoldDB" id="A0A182EBT1"/>
<accession>A0A182EBT1</accession>
<dbReference type="WBParaSite" id="nOo.2.0.1.t05519-RA">
    <property type="protein sequence ID" value="nOo.2.0.1.t05519-RA"/>
    <property type="gene ID" value="nOo.2.0.1.g05519"/>
</dbReference>
<keyword evidence="3" id="KW-0812">Transmembrane</keyword>
<gene>
    <name evidence="4" type="ORF">NOO_LOCUS5519</name>
</gene>
<feature type="transmembrane region" description="Helical" evidence="3">
    <location>
        <begin position="160"/>
        <end position="178"/>
    </location>
</feature>
<dbReference type="PANTHER" id="PTHR38332">
    <property type="entry name" value="PROTEIN CBG11604"/>
    <property type="match status" value="1"/>
</dbReference>
<feature type="transmembrane region" description="Helical" evidence="3">
    <location>
        <begin position="16"/>
        <end position="40"/>
    </location>
</feature>